<sequence>MPPETEFQRPLVLATLPPGGRTLTLEASPDECAALARRFGILGLDSVTATLRVLPEPGGTVLVEGRMAAKLTQACVVTLDPVAQEVDEPVAFRLLPPGQEPQDGPDDPDEIEAPEGTADLGEVLAEQLALALDPYPRAPGAELPPEAGGAVTGGFAALAALRRKN</sequence>
<organism evidence="2 3">
    <name type="scientific">Belnapia mucosa</name>
    <dbReference type="NCBI Taxonomy" id="2804532"/>
    <lineage>
        <taxon>Bacteria</taxon>
        <taxon>Pseudomonadati</taxon>
        <taxon>Pseudomonadota</taxon>
        <taxon>Alphaproteobacteria</taxon>
        <taxon>Acetobacterales</taxon>
        <taxon>Roseomonadaceae</taxon>
        <taxon>Belnapia</taxon>
    </lineage>
</organism>
<evidence type="ECO:0000313" key="2">
    <source>
        <dbReference type="EMBL" id="MBL6454484.1"/>
    </source>
</evidence>
<evidence type="ECO:0000313" key="3">
    <source>
        <dbReference type="Proteomes" id="UP000606490"/>
    </source>
</evidence>
<name>A0ABS1UYD6_9PROT</name>
<accession>A0ABS1UYD6</accession>
<dbReference type="RefSeq" id="WP_202824181.1">
    <property type="nucleotide sequence ID" value="NZ_JAEUXJ010000001.1"/>
</dbReference>
<dbReference type="Proteomes" id="UP000606490">
    <property type="component" value="Unassembled WGS sequence"/>
</dbReference>
<comment type="caution">
    <text evidence="2">The sequence shown here is derived from an EMBL/GenBank/DDBJ whole genome shotgun (WGS) entry which is preliminary data.</text>
</comment>
<dbReference type="Pfam" id="PF02620">
    <property type="entry name" value="YceD"/>
    <property type="match status" value="1"/>
</dbReference>
<proteinExistence type="predicted"/>
<keyword evidence="3" id="KW-1185">Reference proteome</keyword>
<dbReference type="InterPro" id="IPR003772">
    <property type="entry name" value="YceD"/>
</dbReference>
<reference evidence="2 3" key="1">
    <citation type="submission" date="2021-01" db="EMBL/GenBank/DDBJ databases">
        <title>Belnapia mucosa sp. nov. and Belnapia arida sp. nov., isolated from the Tabernas Desert (Almeria, Spain).</title>
        <authorList>
            <person name="Molina-Menor E."/>
            <person name="Vidal-Verdu A."/>
            <person name="Calonge A."/>
            <person name="Satari L."/>
            <person name="Pereto Magraner J."/>
            <person name="Porcar Miralles M."/>
        </authorList>
    </citation>
    <scope>NUCLEOTIDE SEQUENCE [LARGE SCALE GENOMIC DNA]</scope>
    <source>
        <strain evidence="2 3">T6</strain>
    </source>
</reference>
<protein>
    <submittedName>
        <fullName evidence="2">DUF177 domain-containing protein</fullName>
    </submittedName>
</protein>
<evidence type="ECO:0000256" key="1">
    <source>
        <dbReference type="SAM" id="MobiDB-lite"/>
    </source>
</evidence>
<dbReference type="EMBL" id="JAEUXJ010000001">
    <property type="protein sequence ID" value="MBL6454484.1"/>
    <property type="molecule type" value="Genomic_DNA"/>
</dbReference>
<feature type="compositionally biased region" description="Acidic residues" evidence="1">
    <location>
        <begin position="103"/>
        <end position="113"/>
    </location>
</feature>
<feature type="region of interest" description="Disordered" evidence="1">
    <location>
        <begin position="94"/>
        <end position="119"/>
    </location>
</feature>
<gene>
    <name evidence="2" type="ORF">JMJ55_04055</name>
</gene>